<feature type="coiled-coil region" evidence="11">
    <location>
        <begin position="313"/>
        <end position="340"/>
    </location>
</feature>
<dbReference type="InterPro" id="IPR006009">
    <property type="entry name" value="GlcNAc_MurG"/>
</dbReference>
<keyword evidence="2 10" id="KW-0132">Cell division</keyword>
<keyword evidence="7 10" id="KW-0472">Membrane</keyword>
<keyword evidence="8 10" id="KW-0131">Cell cycle</keyword>
<evidence type="ECO:0000259" key="14">
    <source>
        <dbReference type="Pfam" id="PF04101"/>
    </source>
</evidence>
<evidence type="ECO:0000256" key="6">
    <source>
        <dbReference type="ARBA" id="ARBA00022984"/>
    </source>
</evidence>
<feature type="transmembrane region" description="Helical" evidence="12">
    <location>
        <begin position="63"/>
        <end position="90"/>
    </location>
</feature>
<feature type="binding site" evidence="10">
    <location>
        <position position="196"/>
    </location>
    <ligand>
        <name>UDP-N-acetyl-alpha-D-glucosamine</name>
        <dbReference type="ChEBI" id="CHEBI:57705"/>
    </ligand>
</feature>
<dbReference type="Proteomes" id="UP000785783">
    <property type="component" value="Unassembled WGS sequence"/>
</dbReference>
<dbReference type="GO" id="GO:0005886">
    <property type="term" value="C:plasma membrane"/>
    <property type="evidence" value="ECO:0007669"/>
    <property type="project" value="UniProtKB-SubCell"/>
</dbReference>
<keyword evidence="4 10" id="KW-0808">Transferase</keyword>
<evidence type="ECO:0000256" key="3">
    <source>
        <dbReference type="ARBA" id="ARBA00022676"/>
    </source>
</evidence>
<gene>
    <name evidence="10 15" type="primary">murG</name>
    <name evidence="15" type="ORF">ISQ19_02870</name>
</gene>
<dbReference type="EC" id="2.4.1.227" evidence="10"/>
<comment type="similarity">
    <text evidence="10">Belongs to the glycosyltransferase 28 family. MurG subfamily.</text>
</comment>
<dbReference type="GO" id="GO:0009252">
    <property type="term" value="P:peptidoglycan biosynthetic process"/>
    <property type="evidence" value="ECO:0007669"/>
    <property type="project" value="UniProtKB-UniRule"/>
</dbReference>
<comment type="subcellular location">
    <subcellularLocation>
        <location evidence="10">Cell membrane</location>
        <topology evidence="10">Peripheral membrane protein</topology>
        <orientation evidence="10">Cytoplasmic side</orientation>
    </subcellularLocation>
</comment>
<feature type="transmembrane region" description="Helical" evidence="12">
    <location>
        <begin position="96"/>
        <end position="115"/>
    </location>
</feature>
<feature type="binding site" evidence="10">
    <location>
        <begin position="14"/>
        <end position="16"/>
    </location>
    <ligand>
        <name>UDP-N-acetyl-alpha-D-glucosamine</name>
        <dbReference type="ChEBI" id="CHEBI:57705"/>
    </ligand>
</feature>
<keyword evidence="12" id="KW-1133">Transmembrane helix</keyword>
<proteinExistence type="inferred from homology"/>
<dbReference type="Pfam" id="PF04101">
    <property type="entry name" value="Glyco_tran_28_C"/>
    <property type="match status" value="1"/>
</dbReference>
<evidence type="ECO:0000256" key="10">
    <source>
        <dbReference type="HAMAP-Rule" id="MF_00033"/>
    </source>
</evidence>
<feature type="binding site" evidence="10">
    <location>
        <position position="168"/>
    </location>
    <ligand>
        <name>UDP-N-acetyl-alpha-D-glucosamine</name>
        <dbReference type="ChEBI" id="CHEBI:57705"/>
    </ligand>
</feature>
<evidence type="ECO:0000256" key="9">
    <source>
        <dbReference type="ARBA" id="ARBA00023316"/>
    </source>
</evidence>
<dbReference type="CDD" id="cd03785">
    <property type="entry name" value="GT28_MurG"/>
    <property type="match status" value="1"/>
</dbReference>
<dbReference type="PANTHER" id="PTHR21015">
    <property type="entry name" value="UDP-N-ACETYLGLUCOSAMINE--N-ACETYLMURAMYL-(PENTAPEPTIDE) PYROPHOSPHORYL-UNDECAPRENOL N-ACETYLGLUCOSAMINE TRANSFERASE 1"/>
    <property type="match status" value="1"/>
</dbReference>
<sequence length="384" mass="41979">MSGGDKILLAAGGTGGHMFPAGALGEQLKAAGYQVHLVTDRRGMAYVSNLIPMKLHRIPAATVYGGGVLALPLRMLTMSLSLLASIFLIIRVRPKVIIGFGGYPSFGPVMAGLLLRRKVLVHEQNAVLGRVNKLAAKFGSHVATSYHDTANIPRAASKRMRRTGNPLRPAVLKAAEGGYRYLSSTRAFELLVFGGSQGASVFSKIVPAALSLLPENKKRRLRVVHQVRRPEMRGALEAYGADEIYSEIRDFFTDLPTRMRRAHLMIARGGASTVAEMTALGVPTIFVPLPGSLDQDQAHNVRALERSGCAIVMKQRELTAAALVKQIEELMEDETRLQRMSDRARRYAELDAAGRLFRYVDCLARRMPVKIDKPVDEREGVANG</sequence>
<evidence type="ECO:0000256" key="7">
    <source>
        <dbReference type="ARBA" id="ARBA00023136"/>
    </source>
</evidence>
<keyword evidence="6 10" id="KW-0573">Peptidoglycan synthesis</keyword>
<evidence type="ECO:0000256" key="4">
    <source>
        <dbReference type="ARBA" id="ARBA00022679"/>
    </source>
</evidence>
<keyword evidence="12" id="KW-0812">Transmembrane</keyword>
<keyword evidence="11" id="KW-0175">Coiled coil</keyword>
<feature type="binding site" evidence="10">
    <location>
        <position position="125"/>
    </location>
    <ligand>
        <name>UDP-N-acetyl-alpha-D-glucosamine</name>
        <dbReference type="ChEBI" id="CHEBI:57705"/>
    </ligand>
</feature>
<evidence type="ECO:0000256" key="5">
    <source>
        <dbReference type="ARBA" id="ARBA00022960"/>
    </source>
</evidence>
<name>A0A937HHB1_9PROT</name>
<evidence type="ECO:0000259" key="13">
    <source>
        <dbReference type="Pfam" id="PF03033"/>
    </source>
</evidence>
<dbReference type="GO" id="GO:0071555">
    <property type="term" value="P:cell wall organization"/>
    <property type="evidence" value="ECO:0007669"/>
    <property type="project" value="UniProtKB-KW"/>
</dbReference>
<keyword evidence="5 10" id="KW-0133">Cell shape</keyword>
<feature type="domain" description="Glycosyltransferase family 28 N-terminal" evidence="13">
    <location>
        <begin position="7"/>
        <end position="143"/>
    </location>
</feature>
<comment type="function">
    <text evidence="10">Cell wall formation. Catalyzes the transfer of a GlcNAc subunit on undecaprenyl-pyrophosphoryl-MurNAc-pentapeptide (lipid intermediate I) to form undecaprenyl-pyrophosphoryl-MurNAc-(pentapeptide)GlcNAc (lipid intermediate II).</text>
</comment>
<keyword evidence="9 10" id="KW-0961">Cell wall biogenesis/degradation</keyword>
<feature type="domain" description="Glycosyl transferase family 28 C-terminal" evidence="14">
    <location>
        <begin position="190"/>
        <end position="349"/>
    </location>
</feature>
<comment type="pathway">
    <text evidence="10">Cell wall biogenesis; peptidoglycan biosynthesis.</text>
</comment>
<evidence type="ECO:0000256" key="2">
    <source>
        <dbReference type="ARBA" id="ARBA00022618"/>
    </source>
</evidence>
<dbReference type="GO" id="GO:0005975">
    <property type="term" value="P:carbohydrate metabolic process"/>
    <property type="evidence" value="ECO:0007669"/>
    <property type="project" value="InterPro"/>
</dbReference>
<evidence type="ECO:0000256" key="8">
    <source>
        <dbReference type="ARBA" id="ARBA00023306"/>
    </source>
</evidence>
<dbReference type="Gene3D" id="3.40.50.2000">
    <property type="entry name" value="Glycogen Phosphorylase B"/>
    <property type="match status" value="2"/>
</dbReference>
<feature type="binding site" evidence="10">
    <location>
        <position position="297"/>
    </location>
    <ligand>
        <name>UDP-N-acetyl-alpha-D-glucosamine</name>
        <dbReference type="ChEBI" id="CHEBI:57705"/>
    </ligand>
</feature>
<dbReference type="GO" id="GO:0008360">
    <property type="term" value="P:regulation of cell shape"/>
    <property type="evidence" value="ECO:0007669"/>
    <property type="project" value="UniProtKB-KW"/>
</dbReference>
<evidence type="ECO:0000256" key="12">
    <source>
        <dbReference type="SAM" id="Phobius"/>
    </source>
</evidence>
<evidence type="ECO:0000256" key="1">
    <source>
        <dbReference type="ARBA" id="ARBA00022475"/>
    </source>
</evidence>
<comment type="caution">
    <text evidence="10">Lacks conserved residue(s) required for the propagation of feature annotation.</text>
</comment>
<evidence type="ECO:0000313" key="15">
    <source>
        <dbReference type="EMBL" id="MBL6761620.1"/>
    </source>
</evidence>
<dbReference type="EMBL" id="JADHOK010000023">
    <property type="protein sequence ID" value="MBL6761620.1"/>
    <property type="molecule type" value="Genomic_DNA"/>
</dbReference>
<dbReference type="GO" id="GO:0050511">
    <property type="term" value="F:undecaprenyldiphospho-muramoylpentapeptide beta-N-acetylglucosaminyltransferase activity"/>
    <property type="evidence" value="ECO:0007669"/>
    <property type="project" value="UniProtKB-UniRule"/>
</dbReference>
<dbReference type="Pfam" id="PF03033">
    <property type="entry name" value="Glyco_transf_28"/>
    <property type="match status" value="1"/>
</dbReference>
<keyword evidence="1 10" id="KW-1003">Cell membrane</keyword>
<dbReference type="AlphaFoldDB" id="A0A937HHB1"/>
<evidence type="ECO:0000256" key="11">
    <source>
        <dbReference type="SAM" id="Coils"/>
    </source>
</evidence>
<accession>A0A937HHB1</accession>
<dbReference type="HAMAP" id="MF_00033">
    <property type="entry name" value="MurG"/>
    <property type="match status" value="1"/>
</dbReference>
<reference evidence="15" key="1">
    <citation type="submission" date="2020-10" db="EMBL/GenBank/DDBJ databases">
        <title>Microbiome of the Black Sea water column analyzed by genome centric metagenomics.</title>
        <authorList>
            <person name="Cabello-Yeves P.J."/>
            <person name="Callieri C."/>
            <person name="Picazo A."/>
            <person name="Mehrshad M."/>
            <person name="Haro-Moreno J.M."/>
            <person name="Roda-Garcia J."/>
            <person name="Dzembekova N."/>
            <person name="Slabakova V."/>
            <person name="Slabakova N."/>
            <person name="Moncheva S."/>
            <person name="Rodriguez-Valera F."/>
        </authorList>
    </citation>
    <scope>NUCLEOTIDE SEQUENCE</scope>
    <source>
        <strain evidence="15">BS307-5m-G5</strain>
    </source>
</reference>
<dbReference type="InterPro" id="IPR004276">
    <property type="entry name" value="GlycoTrans_28_N"/>
</dbReference>
<evidence type="ECO:0000313" key="16">
    <source>
        <dbReference type="Proteomes" id="UP000785783"/>
    </source>
</evidence>
<protein>
    <recommendedName>
        <fullName evidence="10">UDP-N-acetylglucosamine--N-acetylmuramyl-(pentapeptide) pyrophosphoryl-undecaprenol N-acetylglucosamine transferase</fullName>
        <ecNumber evidence="10">2.4.1.227</ecNumber>
    </recommendedName>
    <alternativeName>
        <fullName evidence="10">Undecaprenyl-PP-MurNAc-pentapeptide-UDPGlcNAc GlcNAc transferase</fullName>
    </alternativeName>
</protein>
<keyword evidence="3 10" id="KW-0328">Glycosyltransferase</keyword>
<dbReference type="SUPFAM" id="SSF53756">
    <property type="entry name" value="UDP-Glycosyltransferase/glycogen phosphorylase"/>
    <property type="match status" value="1"/>
</dbReference>
<organism evidence="15 16">
    <name type="scientific">PS1 clade bacterium</name>
    <dbReference type="NCBI Taxonomy" id="2175152"/>
    <lineage>
        <taxon>Bacteria</taxon>
        <taxon>Pseudomonadati</taxon>
        <taxon>Pseudomonadota</taxon>
        <taxon>Alphaproteobacteria</taxon>
        <taxon>PS1 clade</taxon>
    </lineage>
</organism>
<comment type="caution">
    <text evidence="15">The sequence shown here is derived from an EMBL/GenBank/DDBJ whole genome shotgun (WGS) entry which is preliminary data.</text>
</comment>
<comment type="catalytic activity">
    <reaction evidence="10">
        <text>di-trans,octa-cis-undecaprenyl diphospho-N-acetyl-alpha-D-muramoyl-L-alanyl-D-glutamyl-meso-2,6-diaminopimeloyl-D-alanyl-D-alanine + UDP-N-acetyl-alpha-D-glucosamine = di-trans,octa-cis-undecaprenyl diphospho-[N-acetyl-alpha-D-glucosaminyl-(1-&gt;4)]-N-acetyl-alpha-D-muramoyl-L-alanyl-D-glutamyl-meso-2,6-diaminopimeloyl-D-alanyl-D-alanine + UDP + H(+)</text>
        <dbReference type="Rhea" id="RHEA:31227"/>
        <dbReference type="ChEBI" id="CHEBI:15378"/>
        <dbReference type="ChEBI" id="CHEBI:57705"/>
        <dbReference type="ChEBI" id="CHEBI:58223"/>
        <dbReference type="ChEBI" id="CHEBI:61387"/>
        <dbReference type="ChEBI" id="CHEBI:61388"/>
        <dbReference type="EC" id="2.4.1.227"/>
    </reaction>
</comment>
<dbReference type="InterPro" id="IPR007235">
    <property type="entry name" value="Glyco_trans_28_C"/>
</dbReference>
<dbReference type="NCBIfam" id="TIGR01133">
    <property type="entry name" value="murG"/>
    <property type="match status" value="1"/>
</dbReference>
<dbReference type="PANTHER" id="PTHR21015:SF22">
    <property type="entry name" value="GLYCOSYLTRANSFERASE"/>
    <property type="match status" value="1"/>
</dbReference>
<dbReference type="GO" id="GO:0051301">
    <property type="term" value="P:cell division"/>
    <property type="evidence" value="ECO:0007669"/>
    <property type="project" value="UniProtKB-KW"/>
</dbReference>